<keyword evidence="1" id="KW-0346">Stress response</keyword>
<reference evidence="6 7" key="1">
    <citation type="journal article" date="2015" name="Sci. Rep.">
        <title>The power of single molecule real-time sequencing technology in the de novo assembly of a eukaryotic genome.</title>
        <authorList>
            <person name="Sakai H."/>
            <person name="Naito K."/>
            <person name="Ogiso-Tanaka E."/>
            <person name="Takahashi Y."/>
            <person name="Iseki K."/>
            <person name="Muto C."/>
            <person name="Satou K."/>
            <person name="Teruya K."/>
            <person name="Shiroma A."/>
            <person name="Shimoji M."/>
            <person name="Hirano T."/>
            <person name="Itoh T."/>
            <person name="Kaga A."/>
            <person name="Tomooka N."/>
        </authorList>
    </citation>
    <scope>NUCLEOTIDE SEQUENCE [LARGE SCALE GENOMIC DNA]</scope>
    <source>
        <strain evidence="7">cv. Shumari</strain>
    </source>
</reference>
<evidence type="ECO:0000313" key="7">
    <source>
        <dbReference type="Proteomes" id="UP000291084"/>
    </source>
</evidence>
<evidence type="ECO:0000256" key="1">
    <source>
        <dbReference type="ARBA" id="ARBA00023016"/>
    </source>
</evidence>
<comment type="similarity">
    <text evidence="2 3">Belongs to the small heat shock protein (HSP20) family.</text>
</comment>
<dbReference type="Pfam" id="PF00011">
    <property type="entry name" value="HSP20"/>
    <property type="match status" value="1"/>
</dbReference>
<keyword evidence="7" id="KW-1185">Reference proteome</keyword>
<dbReference type="PROSITE" id="PS01031">
    <property type="entry name" value="SHSP"/>
    <property type="match status" value="1"/>
</dbReference>
<dbReference type="InterPro" id="IPR031107">
    <property type="entry name" value="Small_HSP"/>
</dbReference>
<dbReference type="InterPro" id="IPR008978">
    <property type="entry name" value="HSP20-like_chaperone"/>
</dbReference>
<proteinExistence type="inferred from homology"/>
<protein>
    <recommendedName>
        <fullName evidence="5">SHSP domain-containing protein</fullName>
    </recommendedName>
</protein>
<dbReference type="Gene3D" id="2.60.40.790">
    <property type="match status" value="1"/>
</dbReference>
<organism evidence="6 7">
    <name type="scientific">Vigna angularis var. angularis</name>
    <dbReference type="NCBI Taxonomy" id="157739"/>
    <lineage>
        <taxon>Eukaryota</taxon>
        <taxon>Viridiplantae</taxon>
        <taxon>Streptophyta</taxon>
        <taxon>Embryophyta</taxon>
        <taxon>Tracheophyta</taxon>
        <taxon>Spermatophyta</taxon>
        <taxon>Magnoliopsida</taxon>
        <taxon>eudicotyledons</taxon>
        <taxon>Gunneridae</taxon>
        <taxon>Pentapetalae</taxon>
        <taxon>rosids</taxon>
        <taxon>fabids</taxon>
        <taxon>Fabales</taxon>
        <taxon>Fabaceae</taxon>
        <taxon>Papilionoideae</taxon>
        <taxon>50 kb inversion clade</taxon>
        <taxon>NPAAA clade</taxon>
        <taxon>indigoferoid/millettioid clade</taxon>
        <taxon>Phaseoleae</taxon>
        <taxon>Vigna</taxon>
    </lineage>
</organism>
<feature type="region of interest" description="Disordered" evidence="4">
    <location>
        <begin position="1"/>
        <end position="30"/>
    </location>
</feature>
<dbReference type="Proteomes" id="UP000291084">
    <property type="component" value="Chromosome 1"/>
</dbReference>
<dbReference type="SUPFAM" id="SSF49764">
    <property type="entry name" value="HSP20-like chaperones"/>
    <property type="match status" value="1"/>
</dbReference>
<dbReference type="InterPro" id="IPR002068">
    <property type="entry name" value="A-crystallin/Hsp20_dom"/>
</dbReference>
<dbReference type="PANTHER" id="PTHR11527">
    <property type="entry name" value="HEAT-SHOCK PROTEIN 20 FAMILY MEMBER"/>
    <property type="match status" value="1"/>
</dbReference>
<feature type="domain" description="SHSP" evidence="5">
    <location>
        <begin position="24"/>
        <end position="133"/>
    </location>
</feature>
<sequence>MSMVPKANPFEDSPFTALSTSGLSGHGSFRSGQFKWEETAEAHVLKGEVPGLRREELKVEIENGRVLQVSGERVVETEEDSDSCRRLHRGISKFKNCFTIPPHTQPDRMMASMENGVLTITLPKLNPPIAISN</sequence>
<evidence type="ECO:0000256" key="2">
    <source>
        <dbReference type="PROSITE-ProRule" id="PRU00285"/>
    </source>
</evidence>
<evidence type="ECO:0000259" key="5">
    <source>
        <dbReference type="PROSITE" id="PS01031"/>
    </source>
</evidence>
<evidence type="ECO:0000256" key="4">
    <source>
        <dbReference type="SAM" id="MobiDB-lite"/>
    </source>
</evidence>
<dbReference type="AlphaFoldDB" id="A0A0S3QZH2"/>
<evidence type="ECO:0000256" key="3">
    <source>
        <dbReference type="RuleBase" id="RU003616"/>
    </source>
</evidence>
<gene>
    <name evidence="6" type="primary">Vigan.01G121200</name>
    <name evidence="6" type="ORF">VIGAN_01121200</name>
</gene>
<accession>A0A0S3QZH2</accession>
<dbReference type="EMBL" id="AP015034">
    <property type="protein sequence ID" value="BAT73698.1"/>
    <property type="molecule type" value="Genomic_DNA"/>
</dbReference>
<name>A0A0S3QZH2_PHAAN</name>
<dbReference type="OrthoDB" id="1245404at2759"/>
<evidence type="ECO:0000313" key="6">
    <source>
        <dbReference type="EMBL" id="BAT73698.1"/>
    </source>
</evidence>